<protein>
    <submittedName>
        <fullName evidence="2">Uncharacterized protein</fullName>
    </submittedName>
</protein>
<organism evidence="2 3">
    <name type="scientific">Elysia crispata</name>
    <name type="common">lettuce slug</name>
    <dbReference type="NCBI Taxonomy" id="231223"/>
    <lineage>
        <taxon>Eukaryota</taxon>
        <taxon>Metazoa</taxon>
        <taxon>Spiralia</taxon>
        <taxon>Lophotrochozoa</taxon>
        <taxon>Mollusca</taxon>
        <taxon>Gastropoda</taxon>
        <taxon>Heterobranchia</taxon>
        <taxon>Euthyneura</taxon>
        <taxon>Panpulmonata</taxon>
        <taxon>Sacoglossa</taxon>
        <taxon>Placobranchoidea</taxon>
        <taxon>Plakobranchidae</taxon>
        <taxon>Elysia</taxon>
    </lineage>
</organism>
<proteinExistence type="predicted"/>
<evidence type="ECO:0000313" key="3">
    <source>
        <dbReference type="Proteomes" id="UP001283361"/>
    </source>
</evidence>
<evidence type="ECO:0000256" key="1">
    <source>
        <dbReference type="SAM" id="MobiDB-lite"/>
    </source>
</evidence>
<comment type="caution">
    <text evidence="2">The sequence shown here is derived from an EMBL/GenBank/DDBJ whole genome shotgun (WGS) entry which is preliminary data.</text>
</comment>
<keyword evidence="3" id="KW-1185">Reference proteome</keyword>
<dbReference type="EMBL" id="JAWDGP010006763">
    <property type="protein sequence ID" value="KAK3735856.1"/>
    <property type="molecule type" value="Genomic_DNA"/>
</dbReference>
<gene>
    <name evidence="2" type="ORF">RRG08_041048</name>
</gene>
<dbReference type="Proteomes" id="UP001283361">
    <property type="component" value="Unassembled WGS sequence"/>
</dbReference>
<sequence>MEHIDVITDLHGAKNGDLTANGRAHGKKPLRPPDQFPPPPPDMSRDMWSSNNSLARDSRGSADMRWDLAGRAEGKARDRKAGGYWPTTALVLSVQNNSKRGDLVPGLPNAEGFARLVWGHRDLLCLRQADSVCVSVSVNPSTALRLNSQTSLVPFAV</sequence>
<evidence type="ECO:0000313" key="2">
    <source>
        <dbReference type="EMBL" id="KAK3735856.1"/>
    </source>
</evidence>
<feature type="compositionally biased region" description="Basic and acidic residues" evidence="1">
    <location>
        <begin position="1"/>
        <end position="14"/>
    </location>
</feature>
<dbReference type="AlphaFoldDB" id="A0AAE0Y835"/>
<accession>A0AAE0Y835</accession>
<feature type="region of interest" description="Disordered" evidence="1">
    <location>
        <begin position="1"/>
        <end position="61"/>
    </location>
</feature>
<feature type="compositionally biased region" description="Pro residues" evidence="1">
    <location>
        <begin position="32"/>
        <end position="42"/>
    </location>
</feature>
<reference evidence="2" key="1">
    <citation type="journal article" date="2023" name="G3 (Bethesda)">
        <title>A reference genome for the long-term kleptoplast-retaining sea slug Elysia crispata morphotype clarki.</title>
        <authorList>
            <person name="Eastman K.E."/>
            <person name="Pendleton A.L."/>
            <person name="Shaikh M.A."/>
            <person name="Suttiyut T."/>
            <person name="Ogas R."/>
            <person name="Tomko P."/>
            <person name="Gavelis G."/>
            <person name="Widhalm J.R."/>
            <person name="Wisecaver J.H."/>
        </authorList>
    </citation>
    <scope>NUCLEOTIDE SEQUENCE</scope>
    <source>
        <strain evidence="2">ECLA1</strain>
    </source>
</reference>
<name>A0AAE0Y835_9GAST</name>